<dbReference type="Proteomes" id="UP000461506">
    <property type="component" value="Unassembled WGS sequence"/>
</dbReference>
<organism evidence="1 2">
    <name type="scientific">Faecalibacterium prausnitzii</name>
    <dbReference type="NCBI Taxonomy" id="853"/>
    <lineage>
        <taxon>Bacteria</taxon>
        <taxon>Bacillati</taxon>
        <taxon>Bacillota</taxon>
        <taxon>Clostridia</taxon>
        <taxon>Eubacteriales</taxon>
        <taxon>Oscillospiraceae</taxon>
        <taxon>Faecalibacterium</taxon>
    </lineage>
</organism>
<accession>A0A844DTT2</accession>
<protein>
    <submittedName>
        <fullName evidence="1">Uncharacterized protein</fullName>
    </submittedName>
</protein>
<evidence type="ECO:0000313" key="2">
    <source>
        <dbReference type="Proteomes" id="UP000461506"/>
    </source>
</evidence>
<proteinExistence type="predicted"/>
<name>A0A844DTT2_9FIRM</name>
<reference evidence="1 2" key="1">
    <citation type="journal article" date="2019" name="Nat. Med.">
        <title>A library of human gut bacterial isolates paired with longitudinal multiomics data enables mechanistic microbiome research.</title>
        <authorList>
            <person name="Poyet M."/>
            <person name="Groussin M."/>
            <person name="Gibbons S.M."/>
            <person name="Avila-Pacheco J."/>
            <person name="Jiang X."/>
            <person name="Kearney S.M."/>
            <person name="Perrotta A.R."/>
            <person name="Berdy B."/>
            <person name="Zhao S."/>
            <person name="Lieberman T.D."/>
            <person name="Swanson P.K."/>
            <person name="Smith M."/>
            <person name="Roesemann S."/>
            <person name="Alexander J.E."/>
            <person name="Rich S.A."/>
            <person name="Livny J."/>
            <person name="Vlamakis H."/>
            <person name="Clish C."/>
            <person name="Bullock K."/>
            <person name="Deik A."/>
            <person name="Scott J."/>
            <person name="Pierce K.A."/>
            <person name="Xavier R.J."/>
            <person name="Alm E.J."/>
        </authorList>
    </citation>
    <scope>NUCLEOTIDE SEQUENCE [LARGE SCALE GENOMIC DNA]</scope>
    <source>
        <strain evidence="1 2">BIOML-A1</strain>
    </source>
</reference>
<dbReference type="RefSeq" id="WP_154276999.1">
    <property type="nucleotide sequence ID" value="NZ_WKQN01000005.1"/>
</dbReference>
<dbReference type="EMBL" id="WKQN01000005">
    <property type="protein sequence ID" value="MSC63141.1"/>
    <property type="molecule type" value="Genomic_DNA"/>
</dbReference>
<dbReference type="AlphaFoldDB" id="A0A844DTT2"/>
<sequence>MKITIYRNGNDGGLSIEDGESEADVTRVIMQSAVSFVVSSVPSDLNNTQKEEIVRNFAKAAELEMRLALSRNQVTGRFEDKEAAFMEELMKRAMEAKQK</sequence>
<comment type="caution">
    <text evidence="1">The sequence shown here is derived from an EMBL/GenBank/DDBJ whole genome shotgun (WGS) entry which is preliminary data.</text>
</comment>
<evidence type="ECO:0000313" key="1">
    <source>
        <dbReference type="EMBL" id="MSC63141.1"/>
    </source>
</evidence>
<gene>
    <name evidence="1" type="ORF">GKD95_07290</name>
</gene>